<dbReference type="PROSITE" id="PS00470">
    <property type="entry name" value="IDH_IMDH"/>
    <property type="match status" value="1"/>
</dbReference>
<dbReference type="SMART" id="SM01329">
    <property type="entry name" value="Iso_dh"/>
    <property type="match status" value="1"/>
</dbReference>
<dbReference type="InterPro" id="IPR019818">
    <property type="entry name" value="IsoCit/isopropylmalate_DH_CS"/>
</dbReference>
<dbReference type="PANTHER" id="PTHR11835">
    <property type="entry name" value="DECARBOXYLATING DEHYDROGENASES-ISOCITRATE, ISOPROPYLMALATE, TARTRATE"/>
    <property type="match status" value="1"/>
</dbReference>
<dbReference type="InterPro" id="IPR024084">
    <property type="entry name" value="IsoPropMal-DH-like_dom"/>
</dbReference>
<evidence type="ECO:0000259" key="4">
    <source>
        <dbReference type="SMART" id="SM01329"/>
    </source>
</evidence>
<dbReference type="GO" id="GO:0006102">
    <property type="term" value="P:isocitrate metabolic process"/>
    <property type="evidence" value="ECO:0007669"/>
    <property type="project" value="TreeGrafter"/>
</dbReference>
<comment type="caution">
    <text evidence="5">The sequence shown here is derived from an EMBL/GenBank/DDBJ whole genome shotgun (WGS) entry which is preliminary data.</text>
</comment>
<name>A0AA92BZT6_RHIRH</name>
<evidence type="ECO:0000256" key="1">
    <source>
        <dbReference type="ARBA" id="ARBA00004496"/>
    </source>
</evidence>
<dbReference type="GO" id="GO:0006099">
    <property type="term" value="P:tricarboxylic acid cycle"/>
    <property type="evidence" value="ECO:0007669"/>
    <property type="project" value="TreeGrafter"/>
</dbReference>
<evidence type="ECO:0000313" key="5">
    <source>
        <dbReference type="EMBL" id="PVE50683.1"/>
    </source>
</evidence>
<dbReference type="SUPFAM" id="SSF53659">
    <property type="entry name" value="Isocitrate/Isopropylmalate dehydrogenase-like"/>
    <property type="match status" value="1"/>
</dbReference>
<dbReference type="AlphaFoldDB" id="A0AA92BZT6"/>
<organism evidence="5 6">
    <name type="scientific">Rhizobium rhizogenes</name>
    <name type="common">Agrobacterium rhizogenes</name>
    <dbReference type="NCBI Taxonomy" id="359"/>
    <lineage>
        <taxon>Bacteria</taxon>
        <taxon>Pseudomonadati</taxon>
        <taxon>Pseudomonadota</taxon>
        <taxon>Alphaproteobacteria</taxon>
        <taxon>Hyphomicrobiales</taxon>
        <taxon>Rhizobiaceae</taxon>
        <taxon>Rhizobium/Agrobacterium group</taxon>
        <taxon>Rhizobium</taxon>
    </lineage>
</organism>
<evidence type="ECO:0000256" key="3">
    <source>
        <dbReference type="ARBA" id="ARBA00023002"/>
    </source>
</evidence>
<dbReference type="GO" id="GO:0000287">
    <property type="term" value="F:magnesium ion binding"/>
    <property type="evidence" value="ECO:0007669"/>
    <property type="project" value="InterPro"/>
</dbReference>
<dbReference type="GO" id="GO:0051287">
    <property type="term" value="F:NAD binding"/>
    <property type="evidence" value="ECO:0007669"/>
    <property type="project" value="InterPro"/>
</dbReference>
<dbReference type="GO" id="GO:0005737">
    <property type="term" value="C:cytoplasm"/>
    <property type="evidence" value="ECO:0007669"/>
    <property type="project" value="UniProtKB-SubCell"/>
</dbReference>
<dbReference type="EMBL" id="QDFR01000010">
    <property type="protein sequence ID" value="PVE50683.1"/>
    <property type="molecule type" value="Genomic_DNA"/>
</dbReference>
<dbReference type="PANTHER" id="PTHR11835:SF34">
    <property type="entry name" value="ISOCITRATE DEHYDROGENASE [NAD] SUBUNIT ALPHA, MITOCHONDRIAL"/>
    <property type="match status" value="1"/>
</dbReference>
<dbReference type="Pfam" id="PF00180">
    <property type="entry name" value="Iso_dh"/>
    <property type="match status" value="1"/>
</dbReference>
<accession>A0AA92BZT6</accession>
<dbReference type="Gene3D" id="3.40.718.10">
    <property type="entry name" value="Isopropylmalate Dehydrogenase"/>
    <property type="match status" value="1"/>
</dbReference>
<evidence type="ECO:0000256" key="2">
    <source>
        <dbReference type="ARBA" id="ARBA00007769"/>
    </source>
</evidence>
<protein>
    <submittedName>
        <fullName evidence="5">3-isopropylmalate dehydrogenase</fullName>
    </submittedName>
</protein>
<reference evidence="5 6" key="1">
    <citation type="submission" date="2018-04" db="EMBL/GenBank/DDBJ databases">
        <authorList>
            <person name="Hagen T."/>
        </authorList>
    </citation>
    <scope>NUCLEOTIDE SEQUENCE [LARGE SCALE GENOMIC DNA]</scope>
    <source>
        <strain evidence="5 6">TPD7009</strain>
    </source>
</reference>
<dbReference type="RefSeq" id="WP_112521746.1">
    <property type="nucleotide sequence ID" value="NZ_QDFR01000010.1"/>
</dbReference>
<keyword evidence="3" id="KW-0560">Oxidoreductase</keyword>
<feature type="domain" description="Isopropylmalate dehydrogenase-like" evidence="4">
    <location>
        <begin position="4"/>
        <end position="349"/>
    </location>
</feature>
<dbReference type="GO" id="GO:0004449">
    <property type="term" value="F:isocitrate dehydrogenase (NAD+) activity"/>
    <property type="evidence" value="ECO:0007669"/>
    <property type="project" value="TreeGrafter"/>
</dbReference>
<proteinExistence type="inferred from homology"/>
<sequence>MPLKLLVLPGDGIGPEITAATLDILRAVDERLGIGFEFETLDIGLKSLAEQGTTLSDDVMAKVPFADGVILGPVSHYEYPSRDKGGINPSGELRTKFELYANVRPCRSRADLSILRRPMDLIIVRENTEGFYSDRNMFAGAGEFMPDPDMAFSIRKITAKASARVARTAFELARVRRKKVTAVHKANVVKLSDGLFLREVRKVAESYPDVALEELIVDAAAAHLIRSPDRFDVIVTTNMFGDILSDEASELCGSLGLGGSINAGDNICVAQAQHGSAPDIAGRGIANPTSLILSAAMLLDWLSRRRNDPRLAAAAALIEGAVETVLNNPETRTCDLGGELDSRTFTAKIVGEIHKGGQAHTAA</sequence>
<comment type="subcellular location">
    <subcellularLocation>
        <location evidence="1">Cytoplasm</location>
    </subcellularLocation>
</comment>
<gene>
    <name evidence="5" type="ORF">DC430_21130</name>
</gene>
<dbReference type="Proteomes" id="UP000244335">
    <property type="component" value="Unassembled WGS sequence"/>
</dbReference>
<evidence type="ECO:0000313" key="6">
    <source>
        <dbReference type="Proteomes" id="UP000244335"/>
    </source>
</evidence>
<comment type="similarity">
    <text evidence="2">Belongs to the isocitrate and isopropylmalate dehydrogenases family.</text>
</comment>